<gene>
    <name evidence="1" type="ordered locus">Os06g0306550</name>
    <name evidence="1" type="ORF">OSNPB_060306550</name>
</gene>
<dbReference type="EMBL" id="AP014962">
    <property type="protein sequence ID" value="BAS97413.1"/>
    <property type="molecule type" value="Genomic_DNA"/>
</dbReference>
<accession>A0A0P0WVM3</accession>
<sequence>MVHVDHVARSTSSQLPVRPKLLLCHLVLHRSVLPSASSVEVIEPRSFGRRQSVMWLASTSPPLASPLPVKMYPEILFERTTKKFLKLPRKQSETDVNYM</sequence>
<proteinExistence type="predicted"/>
<dbReference type="InParanoid" id="A0A0P0WVM3"/>
<reference evidence="1 2" key="2">
    <citation type="journal article" date="2013" name="Plant Cell Physiol.">
        <title>Rice Annotation Project Database (RAP-DB): an integrative and interactive database for rice genomics.</title>
        <authorList>
            <person name="Sakai H."/>
            <person name="Lee S.S."/>
            <person name="Tanaka T."/>
            <person name="Numa H."/>
            <person name="Kim J."/>
            <person name="Kawahara Y."/>
            <person name="Wakimoto H."/>
            <person name="Yang C.C."/>
            <person name="Iwamoto M."/>
            <person name="Abe T."/>
            <person name="Yamada Y."/>
            <person name="Muto A."/>
            <person name="Inokuchi H."/>
            <person name="Ikemura T."/>
            <person name="Matsumoto T."/>
            <person name="Sasaki T."/>
            <person name="Itoh T."/>
        </authorList>
    </citation>
    <scope>NUCLEOTIDE SEQUENCE [LARGE SCALE GENOMIC DNA]</scope>
    <source>
        <strain evidence="2">cv. Nipponbare</strain>
    </source>
</reference>
<reference evidence="2" key="1">
    <citation type="journal article" date="2005" name="Nature">
        <title>The map-based sequence of the rice genome.</title>
        <authorList>
            <consortium name="International rice genome sequencing project (IRGSP)"/>
            <person name="Matsumoto T."/>
            <person name="Wu J."/>
            <person name="Kanamori H."/>
            <person name="Katayose Y."/>
            <person name="Fujisawa M."/>
            <person name="Namiki N."/>
            <person name="Mizuno H."/>
            <person name="Yamamoto K."/>
            <person name="Antonio B.A."/>
            <person name="Baba T."/>
            <person name="Sakata K."/>
            <person name="Nagamura Y."/>
            <person name="Aoki H."/>
            <person name="Arikawa K."/>
            <person name="Arita K."/>
            <person name="Bito T."/>
            <person name="Chiden Y."/>
            <person name="Fujitsuka N."/>
            <person name="Fukunaka R."/>
            <person name="Hamada M."/>
            <person name="Harada C."/>
            <person name="Hayashi A."/>
            <person name="Hijishita S."/>
            <person name="Honda M."/>
            <person name="Hosokawa S."/>
            <person name="Ichikawa Y."/>
            <person name="Idonuma A."/>
            <person name="Iijima M."/>
            <person name="Ikeda M."/>
            <person name="Ikeno M."/>
            <person name="Ito K."/>
            <person name="Ito S."/>
            <person name="Ito T."/>
            <person name="Ito Y."/>
            <person name="Ito Y."/>
            <person name="Iwabuchi A."/>
            <person name="Kamiya K."/>
            <person name="Karasawa W."/>
            <person name="Kurita K."/>
            <person name="Katagiri S."/>
            <person name="Kikuta A."/>
            <person name="Kobayashi H."/>
            <person name="Kobayashi N."/>
            <person name="Machita K."/>
            <person name="Maehara T."/>
            <person name="Masukawa M."/>
            <person name="Mizubayashi T."/>
            <person name="Mukai Y."/>
            <person name="Nagasaki H."/>
            <person name="Nagata Y."/>
            <person name="Naito S."/>
            <person name="Nakashima M."/>
            <person name="Nakama Y."/>
            <person name="Nakamichi Y."/>
            <person name="Nakamura M."/>
            <person name="Meguro A."/>
            <person name="Negishi M."/>
            <person name="Ohta I."/>
            <person name="Ohta T."/>
            <person name="Okamoto M."/>
            <person name="Ono N."/>
            <person name="Saji S."/>
            <person name="Sakaguchi M."/>
            <person name="Sakai K."/>
            <person name="Shibata M."/>
            <person name="Shimokawa T."/>
            <person name="Song J."/>
            <person name="Takazaki Y."/>
            <person name="Terasawa K."/>
            <person name="Tsugane M."/>
            <person name="Tsuji K."/>
            <person name="Ueda S."/>
            <person name="Waki K."/>
            <person name="Yamagata H."/>
            <person name="Yamamoto M."/>
            <person name="Yamamoto S."/>
            <person name="Yamane H."/>
            <person name="Yoshiki S."/>
            <person name="Yoshihara R."/>
            <person name="Yukawa K."/>
            <person name="Zhong H."/>
            <person name="Yano M."/>
            <person name="Yuan Q."/>
            <person name="Ouyang S."/>
            <person name="Liu J."/>
            <person name="Jones K.M."/>
            <person name="Gansberger K."/>
            <person name="Moffat K."/>
            <person name="Hill J."/>
            <person name="Bera J."/>
            <person name="Fadrosh D."/>
            <person name="Jin S."/>
            <person name="Johri S."/>
            <person name="Kim M."/>
            <person name="Overton L."/>
            <person name="Reardon M."/>
            <person name="Tsitrin T."/>
            <person name="Vuong H."/>
            <person name="Weaver B."/>
            <person name="Ciecko A."/>
            <person name="Tallon L."/>
            <person name="Jackson J."/>
            <person name="Pai G."/>
            <person name="Aken S.V."/>
            <person name="Utterback T."/>
            <person name="Reidmuller S."/>
            <person name="Feldblyum T."/>
            <person name="Hsiao J."/>
            <person name="Zismann V."/>
            <person name="Iobst S."/>
            <person name="de Vazeille A.R."/>
            <person name="Buell C.R."/>
            <person name="Ying K."/>
            <person name="Li Y."/>
            <person name="Lu T."/>
            <person name="Huang Y."/>
            <person name="Zhao Q."/>
            <person name="Feng Q."/>
            <person name="Zhang L."/>
            <person name="Zhu J."/>
            <person name="Weng Q."/>
            <person name="Mu J."/>
            <person name="Lu Y."/>
            <person name="Fan D."/>
            <person name="Liu Y."/>
            <person name="Guan J."/>
            <person name="Zhang Y."/>
            <person name="Yu S."/>
            <person name="Liu X."/>
            <person name="Zhang Y."/>
            <person name="Hong G."/>
            <person name="Han B."/>
            <person name="Choisne N."/>
            <person name="Demange N."/>
            <person name="Orjeda G."/>
            <person name="Samain S."/>
            <person name="Cattolico L."/>
            <person name="Pelletier E."/>
            <person name="Couloux A."/>
            <person name="Segurens B."/>
            <person name="Wincker P."/>
            <person name="D'Hont A."/>
            <person name="Scarpelli C."/>
            <person name="Weissenbach J."/>
            <person name="Salanoubat M."/>
            <person name="Quetier F."/>
            <person name="Yu Y."/>
            <person name="Kim H.R."/>
            <person name="Rambo T."/>
            <person name="Currie J."/>
            <person name="Collura K."/>
            <person name="Luo M."/>
            <person name="Yang T."/>
            <person name="Ammiraju J.S.S."/>
            <person name="Engler F."/>
            <person name="Soderlund C."/>
            <person name="Wing R.A."/>
            <person name="Palmer L.E."/>
            <person name="de la Bastide M."/>
            <person name="Spiegel L."/>
            <person name="Nascimento L."/>
            <person name="Zutavern T."/>
            <person name="O'Shaughnessy A."/>
            <person name="Dike S."/>
            <person name="Dedhia N."/>
            <person name="Preston R."/>
            <person name="Balija V."/>
            <person name="McCombie W.R."/>
            <person name="Chow T."/>
            <person name="Chen H."/>
            <person name="Chung M."/>
            <person name="Chen C."/>
            <person name="Shaw J."/>
            <person name="Wu H."/>
            <person name="Hsiao K."/>
            <person name="Chao Y."/>
            <person name="Chu M."/>
            <person name="Cheng C."/>
            <person name="Hour A."/>
            <person name="Lee P."/>
            <person name="Lin S."/>
            <person name="Lin Y."/>
            <person name="Liou J."/>
            <person name="Liu S."/>
            <person name="Hsing Y."/>
            <person name="Raghuvanshi S."/>
            <person name="Mohanty A."/>
            <person name="Bharti A.K."/>
            <person name="Gaur A."/>
            <person name="Gupta V."/>
            <person name="Kumar D."/>
            <person name="Ravi V."/>
            <person name="Vij S."/>
            <person name="Kapur A."/>
            <person name="Khurana P."/>
            <person name="Khurana P."/>
            <person name="Khurana J.P."/>
            <person name="Tyagi A.K."/>
            <person name="Gaikwad K."/>
            <person name="Singh A."/>
            <person name="Dalal V."/>
            <person name="Srivastava S."/>
            <person name="Dixit A."/>
            <person name="Pal A.K."/>
            <person name="Ghazi I.A."/>
            <person name="Yadav M."/>
            <person name="Pandit A."/>
            <person name="Bhargava A."/>
            <person name="Sureshbabu K."/>
            <person name="Batra K."/>
            <person name="Sharma T.R."/>
            <person name="Mohapatra T."/>
            <person name="Singh N.K."/>
            <person name="Messing J."/>
            <person name="Nelson A.B."/>
            <person name="Fuks G."/>
            <person name="Kavchok S."/>
            <person name="Keizer G."/>
            <person name="Linton E."/>
            <person name="Llaca V."/>
            <person name="Song R."/>
            <person name="Tanyolac B."/>
            <person name="Young S."/>
            <person name="Ho-Il K."/>
            <person name="Hahn J.H."/>
            <person name="Sangsakoo G."/>
            <person name="Vanavichit A."/>
            <person name="de Mattos Luiz.A.T."/>
            <person name="Zimmer P.D."/>
            <person name="Malone G."/>
            <person name="Dellagostin O."/>
            <person name="de Oliveira A.C."/>
            <person name="Bevan M."/>
            <person name="Bancroft I."/>
            <person name="Minx P."/>
            <person name="Cordum H."/>
            <person name="Wilson R."/>
            <person name="Cheng Z."/>
            <person name="Jin W."/>
            <person name="Jiang J."/>
            <person name="Leong S.A."/>
            <person name="Iwama H."/>
            <person name="Gojobori T."/>
            <person name="Itoh T."/>
            <person name="Niimura Y."/>
            <person name="Fujii Y."/>
            <person name="Habara T."/>
            <person name="Sakai H."/>
            <person name="Sato Y."/>
            <person name="Wilson G."/>
            <person name="Kumar K."/>
            <person name="McCouch S."/>
            <person name="Juretic N."/>
            <person name="Hoen D."/>
            <person name="Wright S."/>
            <person name="Bruskiewich R."/>
            <person name="Bureau T."/>
            <person name="Miyao A."/>
            <person name="Hirochika H."/>
            <person name="Nishikawa T."/>
            <person name="Kadowaki K."/>
            <person name="Sugiura M."/>
            <person name="Burr B."/>
            <person name="Sasaki T."/>
        </authorList>
    </citation>
    <scope>NUCLEOTIDE SEQUENCE [LARGE SCALE GENOMIC DNA]</scope>
    <source>
        <strain evidence="2">cv. Nipponbare</strain>
    </source>
</reference>
<keyword evidence="2" id="KW-1185">Reference proteome</keyword>
<dbReference type="Proteomes" id="UP000059680">
    <property type="component" value="Chromosome 6"/>
</dbReference>
<reference evidence="1 2" key="3">
    <citation type="journal article" date="2013" name="Rice">
        <title>Improvement of the Oryza sativa Nipponbare reference genome using next generation sequence and optical map data.</title>
        <authorList>
            <person name="Kawahara Y."/>
            <person name="de la Bastide M."/>
            <person name="Hamilton J.P."/>
            <person name="Kanamori H."/>
            <person name="McCombie W.R."/>
            <person name="Ouyang S."/>
            <person name="Schwartz D.C."/>
            <person name="Tanaka T."/>
            <person name="Wu J."/>
            <person name="Zhou S."/>
            <person name="Childs K.L."/>
            <person name="Davidson R.M."/>
            <person name="Lin H."/>
            <person name="Quesada-Ocampo L."/>
            <person name="Vaillancourt B."/>
            <person name="Sakai H."/>
            <person name="Lee S.S."/>
            <person name="Kim J."/>
            <person name="Numa H."/>
            <person name="Itoh T."/>
            <person name="Buell C.R."/>
            <person name="Matsumoto T."/>
        </authorList>
    </citation>
    <scope>NUCLEOTIDE SEQUENCE [LARGE SCALE GENOMIC DNA]</scope>
    <source>
        <strain evidence="2">cv. Nipponbare</strain>
    </source>
</reference>
<organism evidence="1 2">
    <name type="scientific">Oryza sativa subsp. japonica</name>
    <name type="common">Rice</name>
    <dbReference type="NCBI Taxonomy" id="39947"/>
    <lineage>
        <taxon>Eukaryota</taxon>
        <taxon>Viridiplantae</taxon>
        <taxon>Streptophyta</taxon>
        <taxon>Embryophyta</taxon>
        <taxon>Tracheophyta</taxon>
        <taxon>Spermatophyta</taxon>
        <taxon>Magnoliopsida</taxon>
        <taxon>Liliopsida</taxon>
        <taxon>Poales</taxon>
        <taxon>Poaceae</taxon>
        <taxon>BOP clade</taxon>
        <taxon>Oryzoideae</taxon>
        <taxon>Oryzeae</taxon>
        <taxon>Oryzinae</taxon>
        <taxon>Oryza</taxon>
        <taxon>Oryza sativa</taxon>
    </lineage>
</organism>
<dbReference type="PaxDb" id="39947-A0A0P0WVM3"/>
<name>A0A0P0WVM3_ORYSJ</name>
<evidence type="ECO:0000313" key="2">
    <source>
        <dbReference type="Proteomes" id="UP000059680"/>
    </source>
</evidence>
<protein>
    <submittedName>
        <fullName evidence="1">Os06g0306550 protein</fullName>
    </submittedName>
</protein>
<evidence type="ECO:0000313" key="1">
    <source>
        <dbReference type="EMBL" id="BAS97413.1"/>
    </source>
</evidence>
<dbReference type="AlphaFoldDB" id="A0A0P0WVM3"/>